<feature type="region of interest" description="Disordered" evidence="8">
    <location>
        <begin position="527"/>
        <end position="592"/>
    </location>
</feature>
<dbReference type="SUPFAM" id="SSF52540">
    <property type="entry name" value="P-loop containing nucleoside triphosphate hydrolases"/>
    <property type="match status" value="1"/>
</dbReference>
<comment type="caution">
    <text evidence="10">The sequence shown here is derived from an EMBL/GenBank/DDBJ whole genome shotgun (WGS) entry which is preliminary data.</text>
</comment>
<feature type="region of interest" description="Disordered" evidence="8">
    <location>
        <begin position="610"/>
        <end position="636"/>
    </location>
</feature>
<keyword evidence="4 6" id="KW-0067">ATP-binding</keyword>
<gene>
    <name evidence="10" type="ORF">JKF63_07031</name>
</gene>
<dbReference type="OrthoDB" id="3176171at2759"/>
<dbReference type="GO" id="GO:0005524">
    <property type="term" value="F:ATP binding"/>
    <property type="evidence" value="ECO:0007669"/>
    <property type="project" value="UniProtKB-UniRule"/>
</dbReference>
<feature type="compositionally biased region" description="Basic and acidic residues" evidence="8">
    <location>
        <begin position="971"/>
        <end position="983"/>
    </location>
</feature>
<feature type="compositionally biased region" description="Polar residues" evidence="8">
    <location>
        <begin position="1209"/>
        <end position="1231"/>
    </location>
</feature>
<evidence type="ECO:0000256" key="5">
    <source>
        <dbReference type="ARBA" id="ARBA00023054"/>
    </source>
</evidence>
<dbReference type="GeneID" id="94293052"/>
<evidence type="ECO:0000256" key="6">
    <source>
        <dbReference type="PROSITE-ProRule" id="PRU00283"/>
    </source>
</evidence>
<dbReference type="InterPro" id="IPR027417">
    <property type="entry name" value="P-loop_NTPase"/>
</dbReference>
<dbReference type="KEGG" id="phet:94293052"/>
<feature type="compositionally biased region" description="Polar residues" evidence="8">
    <location>
        <begin position="529"/>
        <end position="557"/>
    </location>
</feature>
<keyword evidence="11" id="KW-1185">Reference proteome</keyword>
<dbReference type="GO" id="GO:0007052">
    <property type="term" value="P:mitotic spindle organization"/>
    <property type="evidence" value="ECO:0007669"/>
    <property type="project" value="TreeGrafter"/>
</dbReference>
<dbReference type="SMART" id="SM00129">
    <property type="entry name" value="KISc"/>
    <property type="match status" value="1"/>
</dbReference>
<feature type="region of interest" description="Disordered" evidence="8">
    <location>
        <begin position="303"/>
        <end position="339"/>
    </location>
</feature>
<feature type="region of interest" description="Disordered" evidence="8">
    <location>
        <begin position="967"/>
        <end position="1092"/>
    </location>
</feature>
<dbReference type="GO" id="GO:0005737">
    <property type="term" value="C:cytoplasm"/>
    <property type="evidence" value="ECO:0007669"/>
    <property type="project" value="UniProtKB-SubCell"/>
</dbReference>
<evidence type="ECO:0000313" key="11">
    <source>
        <dbReference type="Proteomes" id="UP000674318"/>
    </source>
</evidence>
<dbReference type="InterPro" id="IPR001752">
    <property type="entry name" value="Kinesin_motor_dom"/>
</dbReference>
<dbReference type="GO" id="GO:0003777">
    <property type="term" value="F:microtubule motor activity"/>
    <property type="evidence" value="ECO:0007669"/>
    <property type="project" value="InterPro"/>
</dbReference>
<feature type="compositionally biased region" description="Low complexity" evidence="8">
    <location>
        <begin position="1349"/>
        <end position="1368"/>
    </location>
</feature>
<proteinExistence type="inferred from homology"/>
<comment type="similarity">
    <text evidence="6">Belongs to the TRAFAC class myosin-kinesin ATPase superfamily. Kinesin family.</text>
</comment>
<feature type="compositionally biased region" description="Basic residues" evidence="8">
    <location>
        <begin position="558"/>
        <end position="568"/>
    </location>
</feature>
<evidence type="ECO:0000256" key="1">
    <source>
        <dbReference type="ARBA" id="ARBA00004496"/>
    </source>
</evidence>
<feature type="compositionally biased region" description="Low complexity" evidence="8">
    <location>
        <begin position="927"/>
        <end position="937"/>
    </location>
</feature>
<organism evidence="10 11">
    <name type="scientific">Porcisia hertigi</name>
    <dbReference type="NCBI Taxonomy" id="2761500"/>
    <lineage>
        <taxon>Eukaryota</taxon>
        <taxon>Discoba</taxon>
        <taxon>Euglenozoa</taxon>
        <taxon>Kinetoplastea</taxon>
        <taxon>Metakinetoplastina</taxon>
        <taxon>Trypanosomatida</taxon>
        <taxon>Trypanosomatidae</taxon>
        <taxon>Leishmaniinae</taxon>
        <taxon>Porcisia</taxon>
    </lineage>
</organism>
<feature type="compositionally biased region" description="Polar residues" evidence="8">
    <location>
        <begin position="1172"/>
        <end position="1181"/>
    </location>
</feature>
<evidence type="ECO:0000256" key="8">
    <source>
        <dbReference type="SAM" id="MobiDB-lite"/>
    </source>
</evidence>
<evidence type="ECO:0000313" key="10">
    <source>
        <dbReference type="EMBL" id="KAG5510135.1"/>
    </source>
</evidence>
<dbReference type="PROSITE" id="PS50067">
    <property type="entry name" value="KINESIN_MOTOR_2"/>
    <property type="match status" value="1"/>
</dbReference>
<keyword evidence="6" id="KW-0505">Motor protein</keyword>
<dbReference type="PANTHER" id="PTHR47969">
    <property type="entry name" value="CHROMOSOME-ASSOCIATED KINESIN KIF4A-RELATED"/>
    <property type="match status" value="1"/>
</dbReference>
<feature type="coiled-coil region" evidence="7">
    <location>
        <begin position="654"/>
        <end position="681"/>
    </location>
</feature>
<dbReference type="RefSeq" id="XP_067758984.1">
    <property type="nucleotide sequence ID" value="XM_067902975.1"/>
</dbReference>
<feature type="compositionally biased region" description="Polar residues" evidence="8">
    <location>
        <begin position="1141"/>
        <end position="1151"/>
    </location>
</feature>
<dbReference type="InterPro" id="IPR036961">
    <property type="entry name" value="Kinesin_motor_dom_sf"/>
</dbReference>
<feature type="region of interest" description="Disordered" evidence="8">
    <location>
        <begin position="1209"/>
        <end position="1259"/>
    </location>
</feature>
<evidence type="ECO:0000259" key="9">
    <source>
        <dbReference type="PROSITE" id="PS50067"/>
    </source>
</evidence>
<feature type="region of interest" description="Disordered" evidence="8">
    <location>
        <begin position="1141"/>
        <end position="1181"/>
    </location>
</feature>
<feature type="compositionally biased region" description="Basic residues" evidence="8">
    <location>
        <begin position="1242"/>
        <end position="1252"/>
    </location>
</feature>
<dbReference type="InterPro" id="IPR027640">
    <property type="entry name" value="Kinesin-like_fam"/>
</dbReference>
<feature type="compositionally biased region" description="Basic and acidic residues" evidence="8">
    <location>
        <begin position="995"/>
        <end position="1017"/>
    </location>
</feature>
<evidence type="ECO:0000256" key="2">
    <source>
        <dbReference type="ARBA" id="ARBA00022490"/>
    </source>
</evidence>
<protein>
    <recommendedName>
        <fullName evidence="9">Kinesin motor domain-containing protein</fullName>
    </recommendedName>
</protein>
<reference evidence="10 11" key="1">
    <citation type="submission" date="2021-02" db="EMBL/GenBank/DDBJ databases">
        <title>Porcisia hertigi Genome sequencing and assembly.</title>
        <authorList>
            <person name="Almutairi H."/>
            <person name="Gatherer D."/>
        </authorList>
    </citation>
    <scope>NUCLEOTIDE SEQUENCE [LARGE SCALE GENOMIC DNA]</scope>
    <source>
        <strain evidence="10 11">C119</strain>
    </source>
</reference>
<dbReference type="GO" id="GO:0051231">
    <property type="term" value="P:spindle elongation"/>
    <property type="evidence" value="ECO:0007669"/>
    <property type="project" value="TreeGrafter"/>
</dbReference>
<feature type="compositionally biased region" description="Polar residues" evidence="8">
    <location>
        <begin position="303"/>
        <end position="314"/>
    </location>
</feature>
<keyword evidence="3 6" id="KW-0547">Nucleotide-binding</keyword>
<feature type="compositionally biased region" description="Polar residues" evidence="8">
    <location>
        <begin position="1018"/>
        <end position="1045"/>
    </location>
</feature>
<dbReference type="PRINTS" id="PR00380">
    <property type="entry name" value="KINESINHEAVY"/>
</dbReference>
<feature type="compositionally biased region" description="Basic residues" evidence="8">
    <location>
        <begin position="329"/>
        <end position="339"/>
    </location>
</feature>
<feature type="compositionally biased region" description="Low complexity" evidence="8">
    <location>
        <begin position="1152"/>
        <end position="1166"/>
    </location>
</feature>
<dbReference type="PANTHER" id="PTHR47969:SF15">
    <property type="entry name" value="CHROMOSOME-ASSOCIATED KINESIN KIF4A-RELATED"/>
    <property type="match status" value="1"/>
</dbReference>
<evidence type="ECO:0000256" key="3">
    <source>
        <dbReference type="ARBA" id="ARBA00022741"/>
    </source>
</evidence>
<sequence length="1482" mass="157160">MNGSTLAASPQNSSTTGYETVINEGVRVVVRVRPLSTKERANAGVHNCVRCLSDCIIIDGGAHTRASIHAGAAIPASQPTRATTRPYQFSVDQVFHTHASQIEVYEQSCKRIVEGVFHGINGSILAYGATGSGKTHTMFGSTMSAAGIVYQAVQDIFAEKERLEEEEGKRVCIKCSFLEIYNEEVFDLLAKPIGEGPGGGKNPANGSVGSPRRETKRVPLQVRECFGTTRGSTSPRFDATESASLHISGLTHIFPETLEDFARGIEHGHAQRFVASTGANSQSSRSHAIITVEVEVRHDYTRANGNNRCSSLSTADDADVSEATAVRSPTKKASRRKKQAASTVTIAKIQFADLAGSERAASTSNTGLRLREGGNINRSLLALGGVVQSLVQQKVRQQQTGGRGGGKIFIPYRGSKLTRLLRDSIGGNCRTQMIFCLSPSTKHTEETVNTMRFAMNAKEIQVEAHRNEFSVNSSLLAKTQEVLIEELREELARAHAALAACRGGVGGGDSQILSSSEGSRSQDVDTLLATGNGSADSEVTAQASLSRKGSSSQVSHNHFSHPTHRSRDRARSAPTPFALPVPLKTTKGAKRGTITPSAVVAGGAAPLPPENVLSLSSSTPAGGPDVPQDGGGLPRPSVIRAARPSVFAENVPLFSELEERLKNFSAQKESLYHEVRDAQERERDGEMQLRRELWRLATFLVSDASGNRARGEVGGNCTTAVGVAGLRKIIASKEAEQAVQATQLIALTERLDDADRQFAATRQDLLRERQGTSLELLLDNARLRQGCTEAECLAAHYHQECRSLLNRQAEYAEALSKCVEAIQRLRPYLIQLISQTPPEQSRGGSSGGGGSNAILAAVEAANVALLFALLPTASTAQMGTVFESALQSTVSLSPPKTTLLPVSLPAPSLQPAASFVHPPLAPSPTNRSGGSRSRSPLRGGGSAGSSVSSHLAQNFRDLMATAESMHLTSTNDREASENSEAMRTRRGYVSLPTEDGTHNLERRSFDQQARKVNESADRVSTASTGSSPEPFRRTSSLAGSMQGTALASAGGPKKRTGFAADKTSSNGVASKPLLRGTNGTVGLHKKKSTGGVAQSMQLYQRSVSAPLSLTRTVSCTTTAAGVSVRKPRAFADLVPVSTSLARRRTGTQQTASYSSPKKTSVVKSVVAPPPSTGFSSTTVRSNAASAPRALAFDMCVTGDKVKRLHQHGSVNMQPPASSQEASETTANSSTPKRLGRNGATRTRLKGSKRRNKPTISMASSYPNVENVQPRAQLQQGGKRRCRSSGGGGLVTHALTRAPSPSSNFHATTGERRFTSPQRTTAGGSQLHFARTTEITPQRGVDGTGISAVTPSTTTSLSRISSSSSDGSGLSMNYGSGPVHYNQTLEEHPTCAEAPAHRSNDAFNGAPASCDGTPQLTVARLKECAAASSPELPQYNAGGSPLIYSDDRVNKETNPQLLPQLRSRASLTDDLMVSRSTCLSDAL</sequence>
<feature type="compositionally biased region" description="Polar residues" evidence="8">
    <location>
        <begin position="1314"/>
        <end position="1323"/>
    </location>
</feature>
<keyword evidence="5 7" id="KW-0175">Coiled coil</keyword>
<comment type="subcellular location">
    <subcellularLocation>
        <location evidence="1">Cytoplasm</location>
    </subcellularLocation>
</comment>
<keyword evidence="2" id="KW-0963">Cytoplasm</keyword>
<dbReference type="EMBL" id="JAFJZO010000011">
    <property type="protein sequence ID" value="KAG5510135.1"/>
    <property type="molecule type" value="Genomic_DNA"/>
</dbReference>
<evidence type="ECO:0000256" key="4">
    <source>
        <dbReference type="ARBA" id="ARBA00022840"/>
    </source>
</evidence>
<feature type="domain" description="Kinesin motor" evidence="9">
    <location>
        <begin position="25"/>
        <end position="460"/>
    </location>
</feature>
<dbReference type="Pfam" id="PF00225">
    <property type="entry name" value="Kinesin"/>
    <property type="match status" value="1"/>
</dbReference>
<dbReference type="Gene3D" id="3.40.850.10">
    <property type="entry name" value="Kinesin motor domain"/>
    <property type="match status" value="1"/>
</dbReference>
<feature type="region of interest" description="Disordered" evidence="8">
    <location>
        <begin position="1292"/>
        <end position="1324"/>
    </location>
</feature>
<feature type="binding site" evidence="6">
    <location>
        <begin position="128"/>
        <end position="135"/>
    </location>
    <ligand>
        <name>ATP</name>
        <dbReference type="ChEBI" id="CHEBI:30616"/>
    </ligand>
</feature>
<name>A0A836IQC3_9TRYP</name>
<evidence type="ECO:0000256" key="7">
    <source>
        <dbReference type="SAM" id="Coils"/>
    </source>
</evidence>
<dbReference type="GO" id="GO:0008017">
    <property type="term" value="F:microtubule binding"/>
    <property type="evidence" value="ECO:0007669"/>
    <property type="project" value="InterPro"/>
</dbReference>
<feature type="region of interest" description="Disordered" evidence="8">
    <location>
        <begin position="1337"/>
        <end position="1368"/>
    </location>
</feature>
<dbReference type="Proteomes" id="UP000674318">
    <property type="component" value="Unassembled WGS sequence"/>
</dbReference>
<accession>A0A836IQC3</accession>
<dbReference type="GO" id="GO:0005875">
    <property type="term" value="C:microtubule associated complex"/>
    <property type="evidence" value="ECO:0007669"/>
    <property type="project" value="TreeGrafter"/>
</dbReference>
<feature type="region of interest" description="Disordered" evidence="8">
    <location>
        <begin position="194"/>
        <end position="214"/>
    </location>
</feature>
<dbReference type="GO" id="GO:0007018">
    <property type="term" value="P:microtubule-based movement"/>
    <property type="evidence" value="ECO:0007669"/>
    <property type="project" value="InterPro"/>
</dbReference>
<feature type="region of interest" description="Disordered" evidence="8">
    <location>
        <begin position="913"/>
        <end position="948"/>
    </location>
</feature>